<dbReference type="EMBL" id="JAWDGP010007174">
    <property type="protein sequence ID" value="KAK3728638.1"/>
    <property type="molecule type" value="Genomic_DNA"/>
</dbReference>
<protein>
    <submittedName>
        <fullName evidence="1">Uncharacterized protein</fullName>
    </submittedName>
</protein>
<accession>A0AAE1CQY9</accession>
<reference evidence="1" key="1">
    <citation type="journal article" date="2023" name="G3 (Bethesda)">
        <title>A reference genome for the long-term kleptoplast-retaining sea slug Elysia crispata morphotype clarki.</title>
        <authorList>
            <person name="Eastman K.E."/>
            <person name="Pendleton A.L."/>
            <person name="Shaikh M.A."/>
            <person name="Suttiyut T."/>
            <person name="Ogas R."/>
            <person name="Tomko P."/>
            <person name="Gavelis G."/>
            <person name="Widhalm J.R."/>
            <person name="Wisecaver J.H."/>
        </authorList>
    </citation>
    <scope>NUCLEOTIDE SEQUENCE</scope>
    <source>
        <strain evidence="1">ECLA1</strain>
    </source>
</reference>
<dbReference type="Proteomes" id="UP001283361">
    <property type="component" value="Unassembled WGS sequence"/>
</dbReference>
<keyword evidence="2" id="KW-1185">Reference proteome</keyword>
<sequence>MPEPPDSVSSAMTVNLHMMFCRAVTPARSVEVSGYLTIPNNVEDYRCRCRDSSKPLYLKQRYIENYRFYHKYVCGDRWVRGAVYY</sequence>
<gene>
    <name evidence="1" type="ORF">RRG08_041823</name>
</gene>
<organism evidence="1 2">
    <name type="scientific">Elysia crispata</name>
    <name type="common">lettuce slug</name>
    <dbReference type="NCBI Taxonomy" id="231223"/>
    <lineage>
        <taxon>Eukaryota</taxon>
        <taxon>Metazoa</taxon>
        <taxon>Spiralia</taxon>
        <taxon>Lophotrochozoa</taxon>
        <taxon>Mollusca</taxon>
        <taxon>Gastropoda</taxon>
        <taxon>Heterobranchia</taxon>
        <taxon>Euthyneura</taxon>
        <taxon>Panpulmonata</taxon>
        <taxon>Sacoglossa</taxon>
        <taxon>Placobranchoidea</taxon>
        <taxon>Plakobranchidae</taxon>
        <taxon>Elysia</taxon>
    </lineage>
</organism>
<evidence type="ECO:0000313" key="1">
    <source>
        <dbReference type="EMBL" id="KAK3728638.1"/>
    </source>
</evidence>
<dbReference type="AlphaFoldDB" id="A0AAE1CQY9"/>
<evidence type="ECO:0000313" key="2">
    <source>
        <dbReference type="Proteomes" id="UP001283361"/>
    </source>
</evidence>
<proteinExistence type="predicted"/>
<comment type="caution">
    <text evidence="1">The sequence shown here is derived from an EMBL/GenBank/DDBJ whole genome shotgun (WGS) entry which is preliminary data.</text>
</comment>
<name>A0AAE1CQY9_9GAST</name>